<accession>A0ABT1GBV7</accession>
<evidence type="ECO:0000313" key="7">
    <source>
        <dbReference type="Proteomes" id="UP001523550"/>
    </source>
</evidence>
<protein>
    <submittedName>
        <fullName evidence="6">ABC-2 type transport system ATP-binding protein</fullName>
    </submittedName>
</protein>
<dbReference type="RefSeq" id="WP_253451003.1">
    <property type="nucleotide sequence ID" value="NZ_JALJYF010000003.1"/>
</dbReference>
<name>A0ABT1GBV7_9GAMM</name>
<dbReference type="SMART" id="SM00382">
    <property type="entry name" value="AAA"/>
    <property type="match status" value="1"/>
</dbReference>
<dbReference type="InterPro" id="IPR003593">
    <property type="entry name" value="AAA+_ATPase"/>
</dbReference>
<dbReference type="GO" id="GO:0005524">
    <property type="term" value="F:ATP binding"/>
    <property type="evidence" value="ECO:0007669"/>
    <property type="project" value="UniProtKB-KW"/>
</dbReference>
<dbReference type="InterPro" id="IPR027417">
    <property type="entry name" value="P-loop_NTPase"/>
</dbReference>
<evidence type="ECO:0000259" key="5">
    <source>
        <dbReference type="PROSITE" id="PS50893"/>
    </source>
</evidence>
<evidence type="ECO:0000256" key="2">
    <source>
        <dbReference type="ARBA" id="ARBA00022448"/>
    </source>
</evidence>
<feature type="domain" description="ABC transporter" evidence="5">
    <location>
        <begin position="9"/>
        <end position="238"/>
    </location>
</feature>
<evidence type="ECO:0000256" key="3">
    <source>
        <dbReference type="ARBA" id="ARBA00022741"/>
    </source>
</evidence>
<organism evidence="6 7">
    <name type="scientific">Natronospira proteinivora</name>
    <dbReference type="NCBI Taxonomy" id="1807133"/>
    <lineage>
        <taxon>Bacteria</taxon>
        <taxon>Pseudomonadati</taxon>
        <taxon>Pseudomonadota</taxon>
        <taxon>Gammaproteobacteria</taxon>
        <taxon>Natronospirales</taxon>
        <taxon>Natronospiraceae</taxon>
        <taxon>Natronospira</taxon>
    </lineage>
</organism>
<dbReference type="EMBL" id="JALJYF010000003">
    <property type="protein sequence ID" value="MCP1728547.1"/>
    <property type="molecule type" value="Genomic_DNA"/>
</dbReference>
<keyword evidence="2" id="KW-0813">Transport</keyword>
<proteinExistence type="inferred from homology"/>
<dbReference type="Proteomes" id="UP001523550">
    <property type="component" value="Unassembled WGS sequence"/>
</dbReference>
<gene>
    <name evidence="6" type="ORF">J2T60_002561</name>
</gene>
<keyword evidence="3" id="KW-0547">Nucleotide-binding</keyword>
<dbReference type="InterPro" id="IPR003439">
    <property type="entry name" value="ABC_transporter-like_ATP-bd"/>
</dbReference>
<dbReference type="SUPFAM" id="SSF52540">
    <property type="entry name" value="P-loop containing nucleoside triphosphate hydrolases"/>
    <property type="match status" value="1"/>
</dbReference>
<reference evidence="6 7" key="1">
    <citation type="submission" date="2022-03" db="EMBL/GenBank/DDBJ databases">
        <title>Genomic Encyclopedia of Type Strains, Phase III (KMG-III): the genomes of soil and plant-associated and newly described type strains.</title>
        <authorList>
            <person name="Whitman W."/>
        </authorList>
    </citation>
    <scope>NUCLEOTIDE SEQUENCE [LARGE SCALE GENOMIC DNA]</scope>
    <source>
        <strain evidence="6 7">BSker1</strain>
    </source>
</reference>
<comment type="similarity">
    <text evidence="1">Belongs to the ABC transporter superfamily.</text>
</comment>
<dbReference type="Pfam" id="PF00005">
    <property type="entry name" value="ABC_tran"/>
    <property type="match status" value="1"/>
</dbReference>
<dbReference type="PANTHER" id="PTHR43335">
    <property type="entry name" value="ABC TRANSPORTER, ATP-BINDING PROTEIN"/>
    <property type="match status" value="1"/>
</dbReference>
<dbReference type="PANTHER" id="PTHR43335:SF4">
    <property type="entry name" value="ABC TRANSPORTER, ATP-BINDING PROTEIN"/>
    <property type="match status" value="1"/>
</dbReference>
<evidence type="ECO:0000313" key="6">
    <source>
        <dbReference type="EMBL" id="MCP1728547.1"/>
    </source>
</evidence>
<evidence type="ECO:0000256" key="1">
    <source>
        <dbReference type="ARBA" id="ARBA00005417"/>
    </source>
</evidence>
<evidence type="ECO:0000256" key="4">
    <source>
        <dbReference type="ARBA" id="ARBA00022840"/>
    </source>
</evidence>
<dbReference type="Gene3D" id="3.40.50.300">
    <property type="entry name" value="P-loop containing nucleotide triphosphate hydrolases"/>
    <property type="match status" value="1"/>
</dbReference>
<sequence>MDEGQNNLVMCRELGRDYGGQTAVSSLSFSLARGEVLGFLGPNGAGKSTTMNMLSGCLAPSRGEVEICGIDLLASPAQAKAHIGYMPEHPPLYPELTVDEYLRFAARLRGLPRRRVKAAVETARERCGLADVGHRPIGQLSRGYQQRVGIAQAIVHEPALVILDEPTVGLDPNQVREIRALIQTLARDHGVILSTHILPEVAAVCSRVQIMVRGQLVFESPMAELGDAGEGGGRLKLHLSEQAEADPLAGLSGVSRVETLGPGQFRLHHAGNKELAPAVAQLAVDRGWSLYRLEPETRDLEQIFVSLTSGEEADAA</sequence>
<dbReference type="PROSITE" id="PS50893">
    <property type="entry name" value="ABC_TRANSPORTER_2"/>
    <property type="match status" value="1"/>
</dbReference>
<comment type="caution">
    <text evidence="6">The sequence shown here is derived from an EMBL/GenBank/DDBJ whole genome shotgun (WGS) entry which is preliminary data.</text>
</comment>
<keyword evidence="7" id="KW-1185">Reference proteome</keyword>
<keyword evidence="4 6" id="KW-0067">ATP-binding</keyword>